<dbReference type="AlphaFoldDB" id="A0A8K0X6V8"/>
<proteinExistence type="predicted"/>
<evidence type="ECO:0000313" key="2">
    <source>
        <dbReference type="EMBL" id="KAH7369297.1"/>
    </source>
</evidence>
<protein>
    <submittedName>
        <fullName evidence="2">Uncharacterized protein</fullName>
    </submittedName>
</protein>
<dbReference type="SUPFAM" id="SSF55486">
    <property type="entry name" value="Metalloproteases ('zincins'), catalytic domain"/>
    <property type="match status" value="1"/>
</dbReference>
<name>A0A8K0X6V8_9PEZI</name>
<feature type="signal peptide" evidence="1">
    <location>
        <begin position="1"/>
        <end position="21"/>
    </location>
</feature>
<keyword evidence="3" id="KW-1185">Reference proteome</keyword>
<reference evidence="2" key="1">
    <citation type="journal article" date="2021" name="Nat. Commun.">
        <title>Genetic determinants of endophytism in the Arabidopsis root mycobiome.</title>
        <authorList>
            <person name="Mesny F."/>
            <person name="Miyauchi S."/>
            <person name="Thiergart T."/>
            <person name="Pickel B."/>
            <person name="Atanasova L."/>
            <person name="Karlsson M."/>
            <person name="Huettel B."/>
            <person name="Barry K.W."/>
            <person name="Haridas S."/>
            <person name="Chen C."/>
            <person name="Bauer D."/>
            <person name="Andreopoulos W."/>
            <person name="Pangilinan J."/>
            <person name="LaButti K."/>
            <person name="Riley R."/>
            <person name="Lipzen A."/>
            <person name="Clum A."/>
            <person name="Drula E."/>
            <person name="Henrissat B."/>
            <person name="Kohler A."/>
            <person name="Grigoriev I.V."/>
            <person name="Martin F.M."/>
            <person name="Hacquard S."/>
        </authorList>
    </citation>
    <scope>NUCLEOTIDE SEQUENCE</scope>
    <source>
        <strain evidence="2">MPI-CAGE-AT-0016</strain>
    </source>
</reference>
<evidence type="ECO:0000256" key="1">
    <source>
        <dbReference type="SAM" id="SignalP"/>
    </source>
</evidence>
<gene>
    <name evidence="2" type="ORF">B0T11DRAFT_278556</name>
</gene>
<dbReference type="OrthoDB" id="2142213at2759"/>
<accession>A0A8K0X6V8</accession>
<evidence type="ECO:0000313" key="3">
    <source>
        <dbReference type="Proteomes" id="UP000813385"/>
    </source>
</evidence>
<feature type="chain" id="PRO_5035478613" evidence="1">
    <location>
        <begin position="22"/>
        <end position="332"/>
    </location>
</feature>
<dbReference type="Proteomes" id="UP000813385">
    <property type="component" value="Unassembled WGS sequence"/>
</dbReference>
<sequence>MSPLSQVALATLAALASPVVAQLDHPNRLPALNPPWDEPGKIIPGLMAGLPTMPNHWVEDWASIHILDWCKEQTVNLGLNPNDVDTWNVHYDDCIEPWIMCRHRGSPVSKEQIIDVRLAPRSHQISSRTPCSHSQLWSRIPLPMREVVRHFGVWPASGDSAFSYGDNIVFLGPGIWRLPVIIHEVAHSVDGYLLRHLDSSIPFSYGTTWRSTVSRDTAVVSEYARTSWPENFAESMSIAVTDHNAPGGVGPMHPNPYPAINAFVGLRNLIPEVIKSRAKTQCTMRHRNGNAVLKNNNLRTNVPLPDTSFLSDIEVLEWSGDATNYTHVPEAL</sequence>
<organism evidence="2 3">
    <name type="scientific">Plectosphaerella cucumerina</name>
    <dbReference type="NCBI Taxonomy" id="40658"/>
    <lineage>
        <taxon>Eukaryota</taxon>
        <taxon>Fungi</taxon>
        <taxon>Dikarya</taxon>
        <taxon>Ascomycota</taxon>
        <taxon>Pezizomycotina</taxon>
        <taxon>Sordariomycetes</taxon>
        <taxon>Hypocreomycetidae</taxon>
        <taxon>Glomerellales</taxon>
        <taxon>Plectosphaerellaceae</taxon>
        <taxon>Plectosphaerella</taxon>
    </lineage>
</organism>
<comment type="caution">
    <text evidence="2">The sequence shown here is derived from an EMBL/GenBank/DDBJ whole genome shotgun (WGS) entry which is preliminary data.</text>
</comment>
<dbReference type="EMBL" id="JAGPXD010000002">
    <property type="protein sequence ID" value="KAH7369297.1"/>
    <property type="molecule type" value="Genomic_DNA"/>
</dbReference>
<keyword evidence="1" id="KW-0732">Signal</keyword>